<dbReference type="PANTHER" id="PTHR41700:SF1">
    <property type="entry name" value="N-ACETYLTRANSFERASE DOMAIN-CONTAINING PROTEIN"/>
    <property type="match status" value="1"/>
</dbReference>
<name>A0ABW0V4Q5_9ACTN</name>
<sequence>MPGIRAVADFFADVWQTPRATPPYPAEVLHSVVHAGGVVHAAYAAGPSGERLVGAAVAVFGPPAERDVYSFVAAATASGRGVGLAVKQAQRSWALQRGATTMRWTFDPLVSRNARFNLVKLGAIGSEYLVDFYGPMTDGVNNGDESDRLTVVWDLVTGTTRTDDPAEGRSAASVVRRAPDGGPLALRAKDRLWCRVPEDIVALRAADPALALGWRRAVRGVLTEAYAEGLRATAMSRDGWYLLTRPSGDQPTGESSAGATDETACEATDETTPEITDETSFETWGASSGASTSASATEEEQR</sequence>
<organism evidence="2 3">
    <name type="scientific">Streptomyces bullii</name>
    <dbReference type="NCBI Taxonomy" id="349910"/>
    <lineage>
        <taxon>Bacteria</taxon>
        <taxon>Bacillati</taxon>
        <taxon>Actinomycetota</taxon>
        <taxon>Actinomycetes</taxon>
        <taxon>Kitasatosporales</taxon>
        <taxon>Streptomycetaceae</taxon>
        <taxon>Streptomyces</taxon>
    </lineage>
</organism>
<dbReference type="Proteomes" id="UP001596154">
    <property type="component" value="Unassembled WGS sequence"/>
</dbReference>
<feature type="compositionally biased region" description="Polar residues" evidence="1">
    <location>
        <begin position="247"/>
        <end position="258"/>
    </location>
</feature>
<dbReference type="EMBL" id="JBHSNY010000016">
    <property type="protein sequence ID" value="MFC5639121.1"/>
    <property type="molecule type" value="Genomic_DNA"/>
</dbReference>
<proteinExistence type="predicted"/>
<dbReference type="RefSeq" id="WP_381030835.1">
    <property type="nucleotide sequence ID" value="NZ_JBHSNY010000016.1"/>
</dbReference>
<evidence type="ECO:0000313" key="3">
    <source>
        <dbReference type="Proteomes" id="UP001596154"/>
    </source>
</evidence>
<comment type="caution">
    <text evidence="2">The sequence shown here is derived from an EMBL/GenBank/DDBJ whole genome shotgun (WGS) entry which is preliminary data.</text>
</comment>
<feature type="compositionally biased region" description="Acidic residues" evidence="1">
    <location>
        <begin position="263"/>
        <end position="280"/>
    </location>
</feature>
<evidence type="ECO:0000313" key="2">
    <source>
        <dbReference type="EMBL" id="MFC5639121.1"/>
    </source>
</evidence>
<gene>
    <name evidence="2" type="ORF">ACFPZJ_36380</name>
</gene>
<dbReference type="SUPFAM" id="SSF55729">
    <property type="entry name" value="Acyl-CoA N-acyltransferases (Nat)"/>
    <property type="match status" value="1"/>
</dbReference>
<dbReference type="InterPro" id="IPR016181">
    <property type="entry name" value="Acyl_CoA_acyltransferase"/>
</dbReference>
<keyword evidence="3" id="KW-1185">Reference proteome</keyword>
<dbReference type="PANTHER" id="PTHR41700">
    <property type="entry name" value="GCN5-RELATED N-ACETYLTRANSFERASE"/>
    <property type="match status" value="1"/>
</dbReference>
<reference evidence="3" key="1">
    <citation type="journal article" date="2019" name="Int. J. Syst. Evol. Microbiol.">
        <title>The Global Catalogue of Microorganisms (GCM) 10K type strain sequencing project: providing services to taxonomists for standard genome sequencing and annotation.</title>
        <authorList>
            <consortium name="The Broad Institute Genomics Platform"/>
            <consortium name="The Broad Institute Genome Sequencing Center for Infectious Disease"/>
            <person name="Wu L."/>
            <person name="Ma J."/>
        </authorList>
    </citation>
    <scope>NUCLEOTIDE SEQUENCE [LARGE SCALE GENOMIC DNA]</scope>
    <source>
        <strain evidence="3">CGMCC 4.7248</strain>
    </source>
</reference>
<protein>
    <submittedName>
        <fullName evidence="2">Chorismate synthase</fullName>
    </submittedName>
</protein>
<accession>A0ABW0V4Q5</accession>
<feature type="compositionally biased region" description="Low complexity" evidence="1">
    <location>
        <begin position="285"/>
        <end position="296"/>
    </location>
</feature>
<dbReference type="InterPro" id="IPR038764">
    <property type="entry name" value="GNAT_N_AcTrfase_prd"/>
</dbReference>
<evidence type="ECO:0000256" key="1">
    <source>
        <dbReference type="SAM" id="MobiDB-lite"/>
    </source>
</evidence>
<feature type="region of interest" description="Disordered" evidence="1">
    <location>
        <begin position="244"/>
        <end position="302"/>
    </location>
</feature>